<dbReference type="EMBL" id="BMGB01000001">
    <property type="protein sequence ID" value="GGB03187.1"/>
    <property type="molecule type" value="Genomic_DNA"/>
</dbReference>
<dbReference type="RefSeq" id="WP_188510233.1">
    <property type="nucleotide sequence ID" value="NZ_BMGB01000001.1"/>
</dbReference>
<keyword evidence="2" id="KW-1185">Reference proteome</keyword>
<comment type="caution">
    <text evidence="1">The sequence shown here is derived from an EMBL/GenBank/DDBJ whole genome shotgun (WGS) entry which is preliminary data.</text>
</comment>
<dbReference type="Proteomes" id="UP000606922">
    <property type="component" value="Unassembled WGS sequence"/>
</dbReference>
<accession>A0A916SJD1</accession>
<evidence type="ECO:0000313" key="2">
    <source>
        <dbReference type="Proteomes" id="UP000606922"/>
    </source>
</evidence>
<protein>
    <submittedName>
        <fullName evidence="1">Uncharacterized protein</fullName>
    </submittedName>
</protein>
<reference evidence="1" key="1">
    <citation type="journal article" date="2014" name="Int. J. Syst. Evol. Microbiol.">
        <title>Complete genome sequence of Corynebacterium casei LMG S-19264T (=DSM 44701T), isolated from a smear-ripened cheese.</title>
        <authorList>
            <consortium name="US DOE Joint Genome Institute (JGI-PGF)"/>
            <person name="Walter F."/>
            <person name="Albersmeier A."/>
            <person name="Kalinowski J."/>
            <person name="Ruckert C."/>
        </authorList>
    </citation>
    <scope>NUCLEOTIDE SEQUENCE</scope>
    <source>
        <strain evidence="1">CGMCC 1.12813</strain>
    </source>
</reference>
<sequence>MSKGWAITLLVLVVVLFVGGSTVAALSFVASLNARPLTVSCTVDSTYGDVAQPSDEGERPGFSVQTTGGGNCEDFYVRDVAVREQLAVGQSYEFTIENLIGYTNVVSVEPVE</sequence>
<reference evidence="1" key="2">
    <citation type="submission" date="2020-09" db="EMBL/GenBank/DDBJ databases">
        <authorList>
            <person name="Sun Q."/>
            <person name="Zhou Y."/>
        </authorList>
    </citation>
    <scope>NUCLEOTIDE SEQUENCE</scope>
    <source>
        <strain evidence="1">CGMCC 1.12813</strain>
    </source>
</reference>
<proteinExistence type="predicted"/>
<name>A0A916SJD1_9MICO</name>
<organism evidence="1 2">
    <name type="scientific">Conyzicola nivalis</name>
    <dbReference type="NCBI Taxonomy" id="1477021"/>
    <lineage>
        <taxon>Bacteria</taxon>
        <taxon>Bacillati</taxon>
        <taxon>Actinomycetota</taxon>
        <taxon>Actinomycetes</taxon>
        <taxon>Micrococcales</taxon>
        <taxon>Microbacteriaceae</taxon>
        <taxon>Conyzicola</taxon>
    </lineage>
</organism>
<evidence type="ECO:0000313" key="1">
    <source>
        <dbReference type="EMBL" id="GGB03187.1"/>
    </source>
</evidence>
<gene>
    <name evidence="1" type="ORF">GCM10010979_17300</name>
</gene>
<dbReference type="AlphaFoldDB" id="A0A916SJD1"/>